<keyword evidence="2" id="KW-0812">Transmembrane</keyword>
<proteinExistence type="predicted"/>
<keyword evidence="2" id="KW-0472">Membrane</keyword>
<dbReference type="RefSeq" id="XP_018039341.1">
    <property type="nucleotide sequence ID" value="XM_018184032.1"/>
</dbReference>
<name>A0A177CNW2_9PLEO</name>
<dbReference type="OrthoDB" id="10529456at2759"/>
<evidence type="ECO:0000256" key="2">
    <source>
        <dbReference type="SAM" id="Phobius"/>
    </source>
</evidence>
<evidence type="ECO:0000313" key="3">
    <source>
        <dbReference type="EMBL" id="OAG08976.1"/>
    </source>
</evidence>
<dbReference type="Proteomes" id="UP000077069">
    <property type="component" value="Unassembled WGS sequence"/>
</dbReference>
<reference evidence="3 4" key="1">
    <citation type="submission" date="2016-05" db="EMBL/GenBank/DDBJ databases">
        <title>Comparative analysis of secretome profiles of manganese(II)-oxidizing ascomycete fungi.</title>
        <authorList>
            <consortium name="DOE Joint Genome Institute"/>
            <person name="Zeiner C.A."/>
            <person name="Purvine S.O."/>
            <person name="Zink E.M."/>
            <person name="Wu S."/>
            <person name="Pasa-Tolic L."/>
            <person name="Chaput D.L."/>
            <person name="Haridas S."/>
            <person name="Grigoriev I.V."/>
            <person name="Santelli C.M."/>
            <person name="Hansel C.M."/>
        </authorList>
    </citation>
    <scope>NUCLEOTIDE SEQUENCE [LARGE SCALE GENOMIC DNA]</scope>
    <source>
        <strain evidence="3 4">AP3s5-JAC2a</strain>
    </source>
</reference>
<feature type="transmembrane region" description="Helical" evidence="2">
    <location>
        <begin position="287"/>
        <end position="308"/>
    </location>
</feature>
<dbReference type="EMBL" id="KV441550">
    <property type="protein sequence ID" value="OAG08976.1"/>
    <property type="molecule type" value="Genomic_DNA"/>
</dbReference>
<keyword evidence="2" id="KW-1133">Transmembrane helix</keyword>
<feature type="compositionally biased region" description="Low complexity" evidence="1">
    <location>
        <begin position="210"/>
        <end position="253"/>
    </location>
</feature>
<feature type="region of interest" description="Disordered" evidence="1">
    <location>
        <begin position="198"/>
        <end position="274"/>
    </location>
</feature>
<evidence type="ECO:0000256" key="1">
    <source>
        <dbReference type="SAM" id="MobiDB-lite"/>
    </source>
</evidence>
<dbReference type="InParanoid" id="A0A177CNW2"/>
<evidence type="ECO:0000313" key="4">
    <source>
        <dbReference type="Proteomes" id="UP000077069"/>
    </source>
</evidence>
<protein>
    <submittedName>
        <fullName evidence="3">Uncharacterized protein</fullName>
    </submittedName>
</protein>
<organism evidence="3 4">
    <name type="scientific">Paraphaeosphaeria sporulosa</name>
    <dbReference type="NCBI Taxonomy" id="1460663"/>
    <lineage>
        <taxon>Eukaryota</taxon>
        <taxon>Fungi</taxon>
        <taxon>Dikarya</taxon>
        <taxon>Ascomycota</taxon>
        <taxon>Pezizomycotina</taxon>
        <taxon>Dothideomycetes</taxon>
        <taxon>Pleosporomycetidae</taxon>
        <taxon>Pleosporales</taxon>
        <taxon>Massarineae</taxon>
        <taxon>Didymosphaeriaceae</taxon>
        <taxon>Paraphaeosphaeria</taxon>
    </lineage>
</organism>
<dbReference type="AlphaFoldDB" id="A0A177CNW2"/>
<sequence>MDPGIYLCRPPLHFSSTRDFQLVLHTLSEQQRDQRSITIMEATVYFGVTHTAAIPSTLITSFTNGGGVALGGRDRRDMRKLVTISGSVVILGDHETILPSGWVTVIDIPSQHNSQGVLPDNPVLRISIPAISTPAELVQTSITPLITPSPVLNATPHLGVEPNLSDSAGPCPINTALLDQQQSSYEDCQRTIEPGGRCCIPGVPDPSDLPSKTTTSTPVSAPASPTNTLSSSLMNSSTSLPTPTKPPISSTLPHTSSIPLSSAPASGLTPVPTEVIPPKRKTPILPILIPCSLAAVGIVAFGIWCTVWRSGKPRHPSSPPVAIAPRVINGQNVFEAGNFAGAEAFEKGIEEMASKEKASDEERGKWKPGG</sequence>
<gene>
    <name evidence="3" type="ORF">CC84DRAFT_1240745</name>
</gene>
<keyword evidence="4" id="KW-1185">Reference proteome</keyword>
<accession>A0A177CNW2</accession>
<dbReference type="GeneID" id="28767518"/>
<feature type="compositionally biased region" description="Polar residues" evidence="1">
    <location>
        <begin position="254"/>
        <end position="264"/>
    </location>
</feature>